<feature type="transmembrane region" description="Helical" evidence="5">
    <location>
        <begin position="274"/>
        <end position="298"/>
    </location>
</feature>
<accession>A0ABR4BYK7</accession>
<dbReference type="PANTHER" id="PTHR23502">
    <property type="entry name" value="MAJOR FACILITATOR SUPERFAMILY"/>
    <property type="match status" value="1"/>
</dbReference>
<proteinExistence type="predicted"/>
<keyword evidence="2 5" id="KW-0812">Transmembrane</keyword>
<feature type="transmembrane region" description="Helical" evidence="5">
    <location>
        <begin position="240"/>
        <end position="262"/>
    </location>
</feature>
<feature type="transmembrane region" description="Helical" evidence="5">
    <location>
        <begin position="552"/>
        <end position="576"/>
    </location>
</feature>
<evidence type="ECO:0000256" key="2">
    <source>
        <dbReference type="ARBA" id="ARBA00022692"/>
    </source>
</evidence>
<sequence length="589" mass="65472">MMDIVRDSTFGQIVRLLSSDRIFLYAEESPDFKCPKGYNDNIELPEAVIRERTRSFFSTADNNNNTYTDDEETVTTPNSKFEVGATGTNVITQSNSDLERADTARLERTKSRPILPTKSSDGTILVDCYMTDDPENPQNWSSGKKLFVSFQICIYSFAVYVGSSIYSPALGGVMDEFNVSAVTGLLGLALYVLAYGIGPMLFAPLSEIPAIGRTPIYVWTFVLFVILQVPTALVDNFTGLLVLRFLAGFFGSPCLATGAATFQDMYSMVKMPHLLAFWAGAVTLGPALAPIIAGFSIQAKEWHWFAWEELWLSGPICLMMFFSLPETSAPNILLRRARRLRKLTDKVNLRSQSEIDQAGMAASDVAYDALIKPWQINFLDPAVAFTTVYTALVYGVFYSFFESFALVFPVMYGFNLGESQLPFLAVVVSLLICIPLYSYYYYYIVEPRVKISGFGPPEERLIPGLIATFFVPAGLFLFAWTSTPSIHWIAPTIGVFLVMIGCYTIMQAIFLYLPFTYPQYAASLFAANDFARSAFAAGATEFSGPMFENLGVARGCSLLEGLTVGCTVLFYCLFFWGAELRKRSRFAVK</sequence>
<organism evidence="7 8">
    <name type="scientific">Oculimacula yallundae</name>
    <dbReference type="NCBI Taxonomy" id="86028"/>
    <lineage>
        <taxon>Eukaryota</taxon>
        <taxon>Fungi</taxon>
        <taxon>Dikarya</taxon>
        <taxon>Ascomycota</taxon>
        <taxon>Pezizomycotina</taxon>
        <taxon>Leotiomycetes</taxon>
        <taxon>Helotiales</taxon>
        <taxon>Ploettnerulaceae</taxon>
        <taxon>Oculimacula</taxon>
    </lineage>
</organism>
<keyword evidence="8" id="KW-1185">Reference proteome</keyword>
<evidence type="ECO:0000256" key="3">
    <source>
        <dbReference type="ARBA" id="ARBA00022989"/>
    </source>
</evidence>
<reference evidence="7 8" key="1">
    <citation type="journal article" date="2024" name="Commun. Biol.">
        <title>Comparative genomic analysis of thermophilic fungi reveals convergent evolutionary adaptations and gene losses.</title>
        <authorList>
            <person name="Steindorff A.S."/>
            <person name="Aguilar-Pontes M.V."/>
            <person name="Robinson A.J."/>
            <person name="Andreopoulos B."/>
            <person name="LaButti K."/>
            <person name="Kuo A."/>
            <person name="Mondo S."/>
            <person name="Riley R."/>
            <person name="Otillar R."/>
            <person name="Haridas S."/>
            <person name="Lipzen A."/>
            <person name="Grimwood J."/>
            <person name="Schmutz J."/>
            <person name="Clum A."/>
            <person name="Reid I.D."/>
            <person name="Moisan M.C."/>
            <person name="Butler G."/>
            <person name="Nguyen T.T.M."/>
            <person name="Dewar K."/>
            <person name="Conant G."/>
            <person name="Drula E."/>
            <person name="Henrissat B."/>
            <person name="Hansel C."/>
            <person name="Singer S."/>
            <person name="Hutchinson M.I."/>
            <person name="de Vries R.P."/>
            <person name="Natvig D.O."/>
            <person name="Powell A.J."/>
            <person name="Tsang A."/>
            <person name="Grigoriev I.V."/>
        </authorList>
    </citation>
    <scope>NUCLEOTIDE SEQUENCE [LARGE SCALE GENOMIC DNA]</scope>
    <source>
        <strain evidence="7 8">CBS 494.80</strain>
    </source>
</reference>
<feature type="transmembrane region" description="Helical" evidence="5">
    <location>
        <begin position="310"/>
        <end position="334"/>
    </location>
</feature>
<dbReference type="InterPro" id="IPR036259">
    <property type="entry name" value="MFS_trans_sf"/>
</dbReference>
<feature type="transmembrane region" description="Helical" evidence="5">
    <location>
        <begin position="421"/>
        <end position="440"/>
    </location>
</feature>
<protein>
    <recommendedName>
        <fullName evidence="6">Major facilitator superfamily (MFS) profile domain-containing protein</fullName>
    </recommendedName>
</protein>
<keyword evidence="4 5" id="KW-0472">Membrane</keyword>
<dbReference type="SUPFAM" id="SSF103473">
    <property type="entry name" value="MFS general substrate transporter"/>
    <property type="match status" value="1"/>
</dbReference>
<gene>
    <name evidence="7" type="ORF">VTL71DRAFT_6472</name>
</gene>
<evidence type="ECO:0000256" key="4">
    <source>
        <dbReference type="ARBA" id="ARBA00023136"/>
    </source>
</evidence>
<feature type="transmembrane region" description="Helical" evidence="5">
    <location>
        <begin position="216"/>
        <end position="234"/>
    </location>
</feature>
<name>A0ABR4BYK7_9HELO</name>
<evidence type="ECO:0000256" key="1">
    <source>
        <dbReference type="ARBA" id="ARBA00004141"/>
    </source>
</evidence>
<feature type="domain" description="Major facilitator superfamily (MFS) profile" evidence="6">
    <location>
        <begin position="148"/>
        <end position="589"/>
    </location>
</feature>
<dbReference type="Pfam" id="PF07690">
    <property type="entry name" value="MFS_1"/>
    <property type="match status" value="1"/>
</dbReference>
<dbReference type="PROSITE" id="PS50850">
    <property type="entry name" value="MFS"/>
    <property type="match status" value="1"/>
</dbReference>
<dbReference type="InterPro" id="IPR020846">
    <property type="entry name" value="MFS_dom"/>
</dbReference>
<dbReference type="CDD" id="cd17323">
    <property type="entry name" value="MFS_Tpo1_MDR_like"/>
    <property type="match status" value="1"/>
</dbReference>
<comment type="caution">
    <text evidence="7">The sequence shown here is derived from an EMBL/GenBank/DDBJ whole genome shotgun (WGS) entry which is preliminary data.</text>
</comment>
<feature type="transmembrane region" description="Helical" evidence="5">
    <location>
        <begin position="486"/>
        <end position="513"/>
    </location>
</feature>
<dbReference type="InterPro" id="IPR011701">
    <property type="entry name" value="MFS"/>
</dbReference>
<evidence type="ECO:0000313" key="8">
    <source>
        <dbReference type="Proteomes" id="UP001595075"/>
    </source>
</evidence>
<evidence type="ECO:0000313" key="7">
    <source>
        <dbReference type="EMBL" id="KAL2062206.1"/>
    </source>
</evidence>
<dbReference type="Gene3D" id="1.20.1250.20">
    <property type="entry name" value="MFS general substrate transporter like domains"/>
    <property type="match status" value="1"/>
</dbReference>
<comment type="subcellular location">
    <subcellularLocation>
        <location evidence="1">Membrane</location>
        <topology evidence="1">Multi-pass membrane protein</topology>
    </subcellularLocation>
</comment>
<dbReference type="PANTHER" id="PTHR23502:SF23">
    <property type="entry name" value="FLUCONAZOLE RESISTANCE PROTEIN 1"/>
    <property type="match status" value="1"/>
</dbReference>
<evidence type="ECO:0000259" key="6">
    <source>
        <dbReference type="PROSITE" id="PS50850"/>
    </source>
</evidence>
<feature type="transmembrane region" description="Helical" evidence="5">
    <location>
        <begin position="461"/>
        <end position="480"/>
    </location>
</feature>
<feature type="transmembrane region" description="Helical" evidence="5">
    <location>
        <begin position="179"/>
        <end position="204"/>
    </location>
</feature>
<keyword evidence="3 5" id="KW-1133">Transmembrane helix</keyword>
<dbReference type="Proteomes" id="UP001595075">
    <property type="component" value="Unassembled WGS sequence"/>
</dbReference>
<dbReference type="EMBL" id="JAZHXI010000017">
    <property type="protein sequence ID" value="KAL2062206.1"/>
    <property type="molecule type" value="Genomic_DNA"/>
</dbReference>
<evidence type="ECO:0000256" key="5">
    <source>
        <dbReference type="SAM" id="Phobius"/>
    </source>
</evidence>
<feature type="transmembrane region" description="Helical" evidence="5">
    <location>
        <begin position="146"/>
        <end position="167"/>
    </location>
</feature>